<dbReference type="WBParaSite" id="ALUE_0001002601-mRNA-1">
    <property type="protein sequence ID" value="ALUE_0001002601-mRNA-1"/>
    <property type="gene ID" value="ALUE_0001002601"/>
</dbReference>
<name>A0A0M3I199_ASCLU</name>
<evidence type="ECO:0000313" key="2">
    <source>
        <dbReference type="WBParaSite" id="ALUE_0001002601-mRNA-1"/>
    </source>
</evidence>
<evidence type="ECO:0000313" key="1">
    <source>
        <dbReference type="Proteomes" id="UP000036681"/>
    </source>
</evidence>
<accession>A0A0M3I199</accession>
<keyword evidence="1" id="KW-1185">Reference proteome</keyword>
<proteinExistence type="predicted"/>
<dbReference type="Proteomes" id="UP000036681">
    <property type="component" value="Unplaced"/>
</dbReference>
<organism evidence="1 2">
    <name type="scientific">Ascaris lumbricoides</name>
    <name type="common">Giant roundworm</name>
    <dbReference type="NCBI Taxonomy" id="6252"/>
    <lineage>
        <taxon>Eukaryota</taxon>
        <taxon>Metazoa</taxon>
        <taxon>Ecdysozoa</taxon>
        <taxon>Nematoda</taxon>
        <taxon>Chromadorea</taxon>
        <taxon>Rhabditida</taxon>
        <taxon>Spirurina</taxon>
        <taxon>Ascaridomorpha</taxon>
        <taxon>Ascaridoidea</taxon>
        <taxon>Ascarididae</taxon>
        <taxon>Ascaris</taxon>
    </lineage>
</organism>
<reference evidence="2" key="1">
    <citation type="submission" date="2017-02" db="UniProtKB">
        <authorList>
            <consortium name="WormBaseParasite"/>
        </authorList>
    </citation>
    <scope>IDENTIFICATION</scope>
</reference>
<sequence length="140" mass="15884">MRRMSQIREGGSAVLFAVRQKFDSSYIQPNNKIFVEQHETLSNDGHRAHREGYFLRICDHYVNNDVLSAGLSPLVLSASPNGSVKSQTFLSKCLVRRDGHFNPQKDSHSGIPVTEISHEHTDTFYSSNFQSIFNLKVTQE</sequence>
<dbReference type="AlphaFoldDB" id="A0A0M3I199"/>
<protein>
    <submittedName>
        <fullName evidence="2">ZP domain-containing protein</fullName>
    </submittedName>
</protein>